<name>A0A918AWZ1_9PSEU</name>
<reference evidence="7" key="1">
    <citation type="journal article" date="2014" name="Int. J. Syst. Evol. Microbiol.">
        <title>Complete genome sequence of Corynebacterium casei LMG S-19264T (=DSM 44701T), isolated from a smear-ripened cheese.</title>
        <authorList>
            <consortium name="US DOE Joint Genome Institute (JGI-PGF)"/>
            <person name="Walter F."/>
            <person name="Albersmeier A."/>
            <person name="Kalinowski J."/>
            <person name="Ruckert C."/>
        </authorList>
    </citation>
    <scope>NUCLEOTIDE SEQUENCE</scope>
    <source>
        <strain evidence="7">JCM 3313</strain>
    </source>
</reference>
<evidence type="ECO:0000313" key="8">
    <source>
        <dbReference type="Proteomes" id="UP000639606"/>
    </source>
</evidence>
<dbReference type="Pfam" id="PF14759">
    <property type="entry name" value="Reductase_C"/>
    <property type="match status" value="1"/>
</dbReference>
<dbReference type="Gene3D" id="3.30.390.30">
    <property type="match status" value="1"/>
</dbReference>
<dbReference type="Proteomes" id="UP000639606">
    <property type="component" value="Unassembled WGS sequence"/>
</dbReference>
<evidence type="ECO:0000256" key="2">
    <source>
        <dbReference type="ARBA" id="ARBA00022630"/>
    </source>
</evidence>
<dbReference type="GO" id="GO:0005737">
    <property type="term" value="C:cytoplasm"/>
    <property type="evidence" value="ECO:0007669"/>
    <property type="project" value="TreeGrafter"/>
</dbReference>
<evidence type="ECO:0000259" key="5">
    <source>
        <dbReference type="Pfam" id="PF07992"/>
    </source>
</evidence>
<organism evidence="7 8">
    <name type="scientific">Saccharothrix coeruleofusca</name>
    <dbReference type="NCBI Taxonomy" id="33919"/>
    <lineage>
        <taxon>Bacteria</taxon>
        <taxon>Bacillati</taxon>
        <taxon>Actinomycetota</taxon>
        <taxon>Actinomycetes</taxon>
        <taxon>Pseudonocardiales</taxon>
        <taxon>Pseudonocardiaceae</taxon>
        <taxon>Saccharothrix</taxon>
    </lineage>
</organism>
<comment type="caution">
    <text evidence="7">The sequence shown here is derived from an EMBL/GenBank/DDBJ whole genome shotgun (WGS) entry which is preliminary data.</text>
</comment>
<comment type="cofactor">
    <cofactor evidence="1">
        <name>FAD</name>
        <dbReference type="ChEBI" id="CHEBI:57692"/>
    </cofactor>
</comment>
<dbReference type="InterPro" id="IPR028202">
    <property type="entry name" value="Reductase_C"/>
</dbReference>
<dbReference type="GO" id="GO:0016651">
    <property type="term" value="F:oxidoreductase activity, acting on NAD(P)H"/>
    <property type="evidence" value="ECO:0007669"/>
    <property type="project" value="TreeGrafter"/>
</dbReference>
<dbReference type="PANTHER" id="PTHR43557:SF2">
    <property type="entry name" value="RIESKE DOMAIN-CONTAINING PROTEIN-RELATED"/>
    <property type="match status" value="1"/>
</dbReference>
<reference evidence="7" key="2">
    <citation type="submission" date="2020-09" db="EMBL/GenBank/DDBJ databases">
        <authorList>
            <person name="Sun Q."/>
            <person name="Ohkuma M."/>
        </authorList>
    </citation>
    <scope>NUCLEOTIDE SEQUENCE</scope>
    <source>
        <strain evidence="7">JCM 3313</strain>
    </source>
</reference>
<gene>
    <name evidence="7" type="ORF">GCM10010185_65520</name>
</gene>
<dbReference type="PANTHER" id="PTHR43557">
    <property type="entry name" value="APOPTOSIS-INDUCING FACTOR 1"/>
    <property type="match status" value="1"/>
</dbReference>
<dbReference type="AlphaFoldDB" id="A0A918AWZ1"/>
<feature type="domain" description="FAD/NAD(P)-binding" evidence="5">
    <location>
        <begin position="12"/>
        <end position="308"/>
    </location>
</feature>
<evidence type="ECO:0000256" key="1">
    <source>
        <dbReference type="ARBA" id="ARBA00001974"/>
    </source>
</evidence>
<keyword evidence="3" id="KW-0274">FAD</keyword>
<protein>
    <submittedName>
        <fullName evidence="7">Pyridine nucleotide-disulfide oxidoreductase</fullName>
    </submittedName>
</protein>
<dbReference type="Pfam" id="PF07992">
    <property type="entry name" value="Pyr_redox_2"/>
    <property type="match status" value="1"/>
</dbReference>
<keyword evidence="8" id="KW-1185">Reference proteome</keyword>
<dbReference type="InterPro" id="IPR036188">
    <property type="entry name" value="FAD/NAD-bd_sf"/>
</dbReference>
<evidence type="ECO:0000259" key="6">
    <source>
        <dbReference type="Pfam" id="PF14759"/>
    </source>
</evidence>
<keyword evidence="4" id="KW-0560">Oxidoreductase</keyword>
<dbReference type="SUPFAM" id="SSF51905">
    <property type="entry name" value="FAD/NAD(P)-binding domain"/>
    <property type="match status" value="2"/>
</dbReference>
<dbReference type="PRINTS" id="PR00411">
    <property type="entry name" value="PNDRDTASEI"/>
</dbReference>
<dbReference type="InterPro" id="IPR050446">
    <property type="entry name" value="FAD-oxidoreductase/Apoptosis"/>
</dbReference>
<accession>A0A918AWZ1</accession>
<dbReference type="SUPFAM" id="SSF55424">
    <property type="entry name" value="FAD/NAD-linked reductases, dimerisation (C-terminal) domain"/>
    <property type="match status" value="1"/>
</dbReference>
<sequence length="417" mass="43276">MSTATVRTGPGSLVVVGASLAGLRAVEAARKTGFAGRITLIGDEPHLPYDRPPLSKELLAPGGPTDPVTLRSRAELVDELGVELLLGAPATGLDPDAGVVHAGGEDVAYDALVVATGAAARGLPGTEGLAGVHVLRTLDDARAVRRALDEGARTVVVGAGFIGSEVASAARKRGSPVTIVEALPAPLVRSVGSDLGAALALLHTRNGTALRCGQAVAALEGTGRVEGVRLADDTVIEADLVVVGIGAVPRTDWLAGSGLPVDDGVVCDEFLRAGAPGVYAAGDVVRWHNPLFDRSMRVEHWSSAAEQGARAARNAVSPADAQPYATVPYFWSDWYGSRVQFAGVATHDGYEIVSGDPAGDHFVALYREGDRLTGVLTLNGQRHVMKYRRLIAQRARFDEAIAFARTSAPTRPASTAS</sequence>
<proteinExistence type="predicted"/>
<evidence type="ECO:0000256" key="4">
    <source>
        <dbReference type="ARBA" id="ARBA00023002"/>
    </source>
</evidence>
<dbReference type="InterPro" id="IPR023753">
    <property type="entry name" value="FAD/NAD-binding_dom"/>
</dbReference>
<evidence type="ECO:0000256" key="3">
    <source>
        <dbReference type="ARBA" id="ARBA00022827"/>
    </source>
</evidence>
<dbReference type="PRINTS" id="PR00368">
    <property type="entry name" value="FADPNR"/>
</dbReference>
<dbReference type="EMBL" id="BMRG01000022">
    <property type="protein sequence ID" value="GGP82272.1"/>
    <property type="molecule type" value="Genomic_DNA"/>
</dbReference>
<dbReference type="Gene3D" id="3.50.50.60">
    <property type="entry name" value="FAD/NAD(P)-binding domain"/>
    <property type="match status" value="2"/>
</dbReference>
<dbReference type="InterPro" id="IPR016156">
    <property type="entry name" value="FAD/NAD-linked_Rdtase_dimer_sf"/>
</dbReference>
<keyword evidence="2" id="KW-0285">Flavoprotein</keyword>
<evidence type="ECO:0000313" key="7">
    <source>
        <dbReference type="EMBL" id="GGP82272.1"/>
    </source>
</evidence>
<feature type="domain" description="Reductase C-terminal" evidence="6">
    <location>
        <begin position="329"/>
        <end position="402"/>
    </location>
</feature>
<dbReference type="RefSeq" id="WP_189227213.1">
    <property type="nucleotide sequence ID" value="NZ_BMRG01000022.1"/>
</dbReference>